<evidence type="ECO:0000256" key="12">
    <source>
        <dbReference type="PROSITE-ProRule" id="PRU01360"/>
    </source>
</evidence>
<dbReference type="SMART" id="SM00965">
    <property type="entry name" value="STN"/>
    <property type="match status" value="1"/>
</dbReference>
<evidence type="ECO:0000313" key="17">
    <source>
        <dbReference type="Proteomes" id="UP000422221"/>
    </source>
</evidence>
<reference evidence="16 17" key="1">
    <citation type="journal article" date="2019" name="Nat. Med.">
        <title>A library of human gut bacterial isolates paired with longitudinal multiomics data enables mechanistic microbiome research.</title>
        <authorList>
            <person name="Poyet M."/>
            <person name="Groussin M."/>
            <person name="Gibbons S.M."/>
            <person name="Avila-Pacheco J."/>
            <person name="Jiang X."/>
            <person name="Kearney S.M."/>
            <person name="Perrotta A.R."/>
            <person name="Berdy B."/>
            <person name="Zhao S."/>
            <person name="Lieberman T.D."/>
            <person name="Swanson P.K."/>
            <person name="Smith M."/>
            <person name="Roesemann S."/>
            <person name="Alexander J.E."/>
            <person name="Rich S.A."/>
            <person name="Livny J."/>
            <person name="Vlamakis H."/>
            <person name="Clish C."/>
            <person name="Bullock K."/>
            <person name="Deik A."/>
            <person name="Scott J."/>
            <person name="Pierce K.A."/>
            <person name="Xavier R.J."/>
            <person name="Alm E.J."/>
        </authorList>
    </citation>
    <scope>NUCLEOTIDE SEQUENCE [LARGE SCALE GENOMIC DNA]</scope>
    <source>
        <strain evidence="16 17">BIOML-A10</strain>
    </source>
</reference>
<dbReference type="InterPro" id="IPR023996">
    <property type="entry name" value="TonB-dep_OMP_SusC/RagA"/>
</dbReference>
<dbReference type="InterPro" id="IPR008969">
    <property type="entry name" value="CarboxyPept-like_regulatory"/>
</dbReference>
<comment type="subcellular location">
    <subcellularLocation>
        <location evidence="1 12">Cell outer membrane</location>
        <topology evidence="1 12">Multi-pass membrane protein</topology>
    </subcellularLocation>
</comment>
<gene>
    <name evidence="16" type="ORF">F3F73_02570</name>
</gene>
<feature type="transmembrane region" description="Helical" evidence="14">
    <location>
        <begin position="20"/>
        <end position="39"/>
    </location>
</feature>
<comment type="similarity">
    <text evidence="12 13">Belongs to the TonB-dependent receptor family.</text>
</comment>
<dbReference type="InterPro" id="IPR012910">
    <property type="entry name" value="Plug_dom"/>
</dbReference>
<dbReference type="PROSITE" id="PS52016">
    <property type="entry name" value="TONB_DEPENDENT_REC_3"/>
    <property type="match status" value="1"/>
</dbReference>
<evidence type="ECO:0000256" key="6">
    <source>
        <dbReference type="ARBA" id="ARBA00022729"/>
    </source>
</evidence>
<dbReference type="InterPro" id="IPR036942">
    <property type="entry name" value="Beta-barrel_TonB_sf"/>
</dbReference>
<keyword evidence="7" id="KW-0408">Iron</keyword>
<keyword evidence="6" id="KW-0732">Signal</keyword>
<dbReference type="SUPFAM" id="SSF56935">
    <property type="entry name" value="Porins"/>
    <property type="match status" value="1"/>
</dbReference>
<evidence type="ECO:0000256" key="3">
    <source>
        <dbReference type="ARBA" id="ARBA00022452"/>
    </source>
</evidence>
<dbReference type="Proteomes" id="UP000422221">
    <property type="component" value="Unassembled WGS sequence"/>
</dbReference>
<evidence type="ECO:0000259" key="15">
    <source>
        <dbReference type="SMART" id="SM00965"/>
    </source>
</evidence>
<dbReference type="FunFam" id="2.60.40.1120:FF:000003">
    <property type="entry name" value="Outer membrane protein Omp121"/>
    <property type="match status" value="1"/>
</dbReference>
<dbReference type="AlphaFoldDB" id="A0A7J4XN64"/>
<dbReference type="Pfam" id="PF07715">
    <property type="entry name" value="Plug"/>
    <property type="match status" value="1"/>
</dbReference>
<dbReference type="NCBIfam" id="TIGR04056">
    <property type="entry name" value="OMP_RagA_SusC"/>
    <property type="match status" value="1"/>
</dbReference>
<dbReference type="SUPFAM" id="SSF49464">
    <property type="entry name" value="Carboxypeptidase regulatory domain-like"/>
    <property type="match status" value="1"/>
</dbReference>
<keyword evidence="14" id="KW-1133">Transmembrane helix</keyword>
<dbReference type="PANTHER" id="PTHR30069">
    <property type="entry name" value="TONB-DEPENDENT OUTER MEMBRANE RECEPTOR"/>
    <property type="match status" value="1"/>
</dbReference>
<evidence type="ECO:0000256" key="11">
    <source>
        <dbReference type="ARBA" id="ARBA00023237"/>
    </source>
</evidence>
<dbReference type="InterPro" id="IPR000531">
    <property type="entry name" value="Beta-barrel_TonB"/>
</dbReference>
<dbReference type="Gene3D" id="2.60.40.1120">
    <property type="entry name" value="Carboxypeptidase-like, regulatory domain"/>
    <property type="match status" value="1"/>
</dbReference>
<dbReference type="Gene3D" id="2.170.130.10">
    <property type="entry name" value="TonB-dependent receptor, plug domain"/>
    <property type="match status" value="1"/>
</dbReference>
<evidence type="ECO:0000256" key="4">
    <source>
        <dbReference type="ARBA" id="ARBA00022496"/>
    </source>
</evidence>
<keyword evidence="4" id="KW-0406">Ion transport</keyword>
<evidence type="ECO:0000256" key="1">
    <source>
        <dbReference type="ARBA" id="ARBA00004571"/>
    </source>
</evidence>
<evidence type="ECO:0000256" key="7">
    <source>
        <dbReference type="ARBA" id="ARBA00023004"/>
    </source>
</evidence>
<evidence type="ECO:0000256" key="8">
    <source>
        <dbReference type="ARBA" id="ARBA00023077"/>
    </source>
</evidence>
<protein>
    <submittedName>
        <fullName evidence="16">TonB-dependent receptor</fullName>
    </submittedName>
</protein>
<dbReference type="NCBIfam" id="TIGR04057">
    <property type="entry name" value="SusC_RagA_signa"/>
    <property type="match status" value="1"/>
</dbReference>
<evidence type="ECO:0000256" key="2">
    <source>
        <dbReference type="ARBA" id="ARBA00022448"/>
    </source>
</evidence>
<dbReference type="EMBL" id="VWMK01000002">
    <property type="protein sequence ID" value="KAA3769328.1"/>
    <property type="molecule type" value="Genomic_DNA"/>
</dbReference>
<keyword evidence="3 12" id="KW-1134">Transmembrane beta strand</keyword>
<proteinExistence type="inferred from homology"/>
<dbReference type="GO" id="GO:0009279">
    <property type="term" value="C:cell outer membrane"/>
    <property type="evidence" value="ECO:0007669"/>
    <property type="project" value="UniProtKB-SubCell"/>
</dbReference>
<keyword evidence="2 12" id="KW-0813">Transport</keyword>
<keyword evidence="9 12" id="KW-0472">Membrane</keyword>
<dbReference type="InterPro" id="IPR039426">
    <property type="entry name" value="TonB-dep_rcpt-like"/>
</dbReference>
<feature type="domain" description="Secretin/TonB short N-terminal" evidence="15">
    <location>
        <begin position="72"/>
        <end position="123"/>
    </location>
</feature>
<dbReference type="Pfam" id="PF13715">
    <property type="entry name" value="CarbopepD_reg_2"/>
    <property type="match status" value="1"/>
</dbReference>
<dbReference type="GO" id="GO:0044718">
    <property type="term" value="P:siderophore transmembrane transport"/>
    <property type="evidence" value="ECO:0007669"/>
    <property type="project" value="TreeGrafter"/>
</dbReference>
<dbReference type="Pfam" id="PF00593">
    <property type="entry name" value="TonB_dep_Rec_b-barrel"/>
    <property type="match status" value="1"/>
</dbReference>
<keyword evidence="11 12" id="KW-0998">Cell outer membrane</keyword>
<dbReference type="InterPro" id="IPR011662">
    <property type="entry name" value="Secretin/TonB_short_N"/>
</dbReference>
<evidence type="ECO:0000256" key="13">
    <source>
        <dbReference type="RuleBase" id="RU003357"/>
    </source>
</evidence>
<keyword evidence="5 12" id="KW-0812">Transmembrane</keyword>
<dbReference type="RefSeq" id="WP_130058563.1">
    <property type="nucleotide sequence ID" value="NZ_JADNPJ010000016.1"/>
</dbReference>
<evidence type="ECO:0000256" key="9">
    <source>
        <dbReference type="ARBA" id="ARBA00023136"/>
    </source>
</evidence>
<dbReference type="GO" id="GO:0015344">
    <property type="term" value="F:siderophore uptake transmembrane transporter activity"/>
    <property type="evidence" value="ECO:0007669"/>
    <property type="project" value="TreeGrafter"/>
</dbReference>
<evidence type="ECO:0000256" key="5">
    <source>
        <dbReference type="ARBA" id="ARBA00022692"/>
    </source>
</evidence>
<accession>A0A7J4XN64</accession>
<dbReference type="Gene3D" id="2.40.170.20">
    <property type="entry name" value="TonB-dependent receptor, beta-barrel domain"/>
    <property type="match status" value="1"/>
</dbReference>
<dbReference type="InterPro" id="IPR037066">
    <property type="entry name" value="Plug_dom_sf"/>
</dbReference>
<keyword evidence="8 13" id="KW-0798">TonB box</keyword>
<dbReference type="Pfam" id="PF07660">
    <property type="entry name" value="STN"/>
    <property type="match status" value="1"/>
</dbReference>
<keyword evidence="4" id="KW-0410">Iron transport</keyword>
<dbReference type="InterPro" id="IPR023997">
    <property type="entry name" value="TonB-dep_OMP_SusC/RagA_CS"/>
</dbReference>
<comment type="caution">
    <text evidence="16">The sequence shown here is derived from an EMBL/GenBank/DDBJ whole genome shotgun (WGS) entry which is preliminary data.</text>
</comment>
<organism evidence="16 17">
    <name type="scientific">Bacteroides salyersiae</name>
    <dbReference type="NCBI Taxonomy" id="291644"/>
    <lineage>
        <taxon>Bacteria</taxon>
        <taxon>Pseudomonadati</taxon>
        <taxon>Bacteroidota</taxon>
        <taxon>Bacteroidia</taxon>
        <taxon>Bacteroidales</taxon>
        <taxon>Bacteroidaceae</taxon>
        <taxon>Bacteroides</taxon>
    </lineage>
</organism>
<dbReference type="PANTHER" id="PTHR30069:SF29">
    <property type="entry name" value="HEMOGLOBIN AND HEMOGLOBIN-HAPTOGLOBIN-BINDING PROTEIN 1-RELATED"/>
    <property type="match status" value="1"/>
</dbReference>
<sequence length="1134" mass="125099">MRKISLKGHLCPKSLAFKQILLTMKITIFFLLFVTFQVYSENGYSQSAKISIPRSSLTVSELLSKIESQTDYLFVYNKQNVDTKRTVTVDAENKAVSEILDEAFEGTGIHYVMEGHNIVLTRNNEDTASVQQNKLAIKGIVTDTKGEPIIGANILEKGTTNGTITDIDGNFSLNVPADAILVVTYVGYQPQTISVNGLRNFNIKLEEEALTLETVVVTAMGIKKKEASLTYSTQQLGGDELTRAKDPNMINALAGKTAGVQITKSAAGLGGSAKVAIRGARSAFATGNNQPLYVIDGVPMLNNSTESTSTVMGGENDGVNRDAGDGISNLNPDDIESMNILKGASAAALYGSQAANGVILITTKKGKAGMQRITYSSNLTVDHAISLPELQNSYGRLENGTSSWGNQASLTDYDNAGNFFNNGITAMNSVSIMTGNEKMQTYFSYANTTAKGIIDSNKLQKHNLTLRETANFFNERLKLDGNANLMTQTIKNSPSSGGYYLNPLVNVYGFPRGMDMAPYRDNFETYDTDRNMNLQNWYVTNEDGTISEWDQNPYWIKNRVTNNNKRYRAMAALTASVEATEWLTIQARGNVDYVSDKFENKMYASTSPNIAGTYEGKMNGRYVWSDNQQLLLYGDAMAMFNKTFDKFSINGAIGASINVSTVNSLMIDSKTASLYRPNVFTVANVVTSSKASITQEIDSKRTTQSVFATAQLGWDEAIYMDITARNDWSSTLAHTNSMNSGFFYPSVGLTWILSKSLRMPDWISFSKIRGSWAQVGNDLPIGITNPADIIQAGGTIQVNDTEQRGDLKPEISNSIEFGTEWRFFSSRLGIDFTWYQTDTKNQLLRMPNPAGSLFAYRYVNAGKIRNKGFELTVDATPLMNDNFRWKTAINVSANRNEVISLHPDYTQFSYGQEGFSMAYQMRIKEGGKLGDIYGNAFARNADGTIQTNADGTPIGKTGNQDLLGNSNPDCMLGWSNTFTYKGFSLYFLIDARIGGDVMSLTQADLDSRGVTKETAEARDRGYVEYQGQRFENVKGFYGTTGGRNGISEYYMYDATNIRLRELSLGYSFPQSLLEKTKVFKGIDLSLVARNLFFFYKDAPFDPDATLSVGNNNQGIDVFGMPTTRNIGFNVKFTF</sequence>
<evidence type="ECO:0000256" key="14">
    <source>
        <dbReference type="SAM" id="Phobius"/>
    </source>
</evidence>
<name>A0A7J4XN64_9BACE</name>
<evidence type="ECO:0000313" key="16">
    <source>
        <dbReference type="EMBL" id="KAA3769328.1"/>
    </source>
</evidence>
<keyword evidence="10 16" id="KW-0675">Receptor</keyword>
<evidence type="ECO:0000256" key="10">
    <source>
        <dbReference type="ARBA" id="ARBA00023170"/>
    </source>
</evidence>